<feature type="region of interest" description="Disordered" evidence="4">
    <location>
        <begin position="1"/>
        <end position="38"/>
    </location>
</feature>
<protein>
    <submittedName>
        <fullName evidence="6">4941_t:CDS:1</fullName>
    </submittedName>
</protein>
<evidence type="ECO:0000313" key="6">
    <source>
        <dbReference type="EMBL" id="CAG8668516.1"/>
    </source>
</evidence>
<evidence type="ECO:0000256" key="2">
    <source>
        <dbReference type="ARBA" id="ARBA00004613"/>
    </source>
</evidence>
<keyword evidence="3" id="KW-0964">Secreted</keyword>
<name>A0A9N9E8T3_9GLOM</name>
<organism evidence="6 7">
    <name type="scientific">Paraglomus brasilianum</name>
    <dbReference type="NCBI Taxonomy" id="144538"/>
    <lineage>
        <taxon>Eukaryota</taxon>
        <taxon>Fungi</taxon>
        <taxon>Fungi incertae sedis</taxon>
        <taxon>Mucoromycota</taxon>
        <taxon>Glomeromycotina</taxon>
        <taxon>Glomeromycetes</taxon>
        <taxon>Paraglomerales</taxon>
        <taxon>Paraglomeraceae</taxon>
        <taxon>Paraglomus</taxon>
    </lineage>
</organism>
<dbReference type="GO" id="GO:0005576">
    <property type="term" value="C:extracellular region"/>
    <property type="evidence" value="ECO:0007669"/>
    <property type="project" value="UniProtKB-SubCell"/>
</dbReference>
<dbReference type="Proteomes" id="UP000789739">
    <property type="component" value="Unassembled WGS sequence"/>
</dbReference>
<accession>A0A9N9E8T3</accession>
<sequence length="142" mass="15509">MPKDKGKAPASSMPYSLRKIKTSKRANAKPDETSATPGPVTLYCLVRVKIKKDATVGEFKDAIKAVKLNDFAKFDADTIVLRKVNIPTTEKTAFEAVKNAEADIETDLGVVTIEDVASVIADEYSVTCLPRNIFMSLLSSRK</sequence>
<proteinExistence type="predicted"/>
<evidence type="ECO:0000259" key="5">
    <source>
        <dbReference type="Pfam" id="PF20147"/>
    </source>
</evidence>
<evidence type="ECO:0000256" key="1">
    <source>
        <dbReference type="ARBA" id="ARBA00004340"/>
    </source>
</evidence>
<comment type="subcellular location">
    <subcellularLocation>
        <location evidence="1">Host cell</location>
    </subcellularLocation>
    <subcellularLocation>
        <location evidence="2">Secreted</location>
    </subcellularLocation>
</comment>
<feature type="compositionally biased region" description="Basic residues" evidence="4">
    <location>
        <begin position="18"/>
        <end position="27"/>
    </location>
</feature>
<dbReference type="GO" id="GO:0043657">
    <property type="term" value="C:host cell"/>
    <property type="evidence" value="ECO:0007669"/>
    <property type="project" value="UniProtKB-SubCell"/>
</dbReference>
<feature type="domain" description="Crinkler effector protein N-terminal" evidence="5">
    <location>
        <begin position="47"/>
        <end position="97"/>
    </location>
</feature>
<dbReference type="Pfam" id="PF20147">
    <property type="entry name" value="Crinkler"/>
    <property type="match status" value="1"/>
</dbReference>
<gene>
    <name evidence="6" type="ORF">PBRASI_LOCUS11174</name>
</gene>
<evidence type="ECO:0000256" key="3">
    <source>
        <dbReference type="ARBA" id="ARBA00022525"/>
    </source>
</evidence>
<feature type="non-terminal residue" evidence="6">
    <location>
        <position position="1"/>
    </location>
</feature>
<evidence type="ECO:0000313" key="7">
    <source>
        <dbReference type="Proteomes" id="UP000789739"/>
    </source>
</evidence>
<reference evidence="6" key="1">
    <citation type="submission" date="2021-06" db="EMBL/GenBank/DDBJ databases">
        <authorList>
            <person name="Kallberg Y."/>
            <person name="Tangrot J."/>
            <person name="Rosling A."/>
        </authorList>
    </citation>
    <scope>NUCLEOTIDE SEQUENCE</scope>
    <source>
        <strain evidence="6">BR232B</strain>
    </source>
</reference>
<evidence type="ECO:0000256" key="4">
    <source>
        <dbReference type="SAM" id="MobiDB-lite"/>
    </source>
</evidence>
<dbReference type="InterPro" id="IPR045379">
    <property type="entry name" value="Crinkler_N"/>
</dbReference>
<dbReference type="EMBL" id="CAJVPI010004564">
    <property type="protein sequence ID" value="CAG8668516.1"/>
    <property type="molecule type" value="Genomic_DNA"/>
</dbReference>
<keyword evidence="7" id="KW-1185">Reference proteome</keyword>
<dbReference type="AlphaFoldDB" id="A0A9N9E8T3"/>
<comment type="caution">
    <text evidence="6">The sequence shown here is derived from an EMBL/GenBank/DDBJ whole genome shotgun (WGS) entry which is preliminary data.</text>
</comment>